<accession>A0A654M138</accession>
<dbReference type="PANTHER" id="PTHR47197">
    <property type="entry name" value="PROTEIN NIRF"/>
    <property type="match status" value="1"/>
</dbReference>
<dbReference type="Proteomes" id="UP000058925">
    <property type="component" value="Chromosome"/>
</dbReference>
<organism evidence="2 3">
    <name type="scientific">Candidatus Nitrosocosmicus oleophilus</name>
    <dbReference type="NCBI Taxonomy" id="1353260"/>
    <lineage>
        <taxon>Archaea</taxon>
        <taxon>Nitrososphaerota</taxon>
        <taxon>Nitrososphaeria</taxon>
        <taxon>Nitrososphaerales</taxon>
        <taxon>Nitrososphaeraceae</taxon>
        <taxon>Candidatus Nitrosocosmicus</taxon>
    </lineage>
</organism>
<keyword evidence="1" id="KW-1133">Transmembrane helix</keyword>
<dbReference type="OrthoDB" id="10439at2157"/>
<evidence type="ECO:0008006" key="4">
    <source>
        <dbReference type="Google" id="ProtNLM"/>
    </source>
</evidence>
<evidence type="ECO:0000256" key="1">
    <source>
        <dbReference type="SAM" id="Phobius"/>
    </source>
</evidence>
<dbReference type="InterPro" id="IPR011048">
    <property type="entry name" value="Haem_d1_sf"/>
</dbReference>
<name>A0A654M138_9ARCH</name>
<keyword evidence="1" id="KW-0472">Membrane</keyword>
<dbReference type="EMBL" id="CP012850">
    <property type="protein sequence ID" value="ALI36877.1"/>
    <property type="molecule type" value="Genomic_DNA"/>
</dbReference>
<dbReference type="SUPFAM" id="SSF51004">
    <property type="entry name" value="C-terminal (heme d1) domain of cytochrome cd1-nitrite reductase"/>
    <property type="match status" value="1"/>
</dbReference>
<dbReference type="InterPro" id="IPR051200">
    <property type="entry name" value="Host-pathogen_enzymatic-act"/>
</dbReference>
<dbReference type="Gene3D" id="2.130.10.10">
    <property type="entry name" value="YVTN repeat-like/Quinoprotein amine dehydrogenase"/>
    <property type="match status" value="2"/>
</dbReference>
<gene>
    <name evidence="2" type="ORF">NMY3_02687</name>
</gene>
<feature type="transmembrane region" description="Helical" evidence="1">
    <location>
        <begin position="489"/>
        <end position="513"/>
    </location>
</feature>
<dbReference type="AlphaFoldDB" id="A0A654M138"/>
<reference evidence="3" key="1">
    <citation type="submission" date="2015-10" db="EMBL/GenBank/DDBJ databases">
        <title>Niche specialization of a soil ammonia-oxidizing archaeon, Candidatus Nitrosocosmicus oleophilus.</title>
        <authorList>
            <person name="Jung M.-Y."/>
            <person name="Rhee S.-K."/>
        </authorList>
    </citation>
    <scope>NUCLEOTIDE SEQUENCE [LARGE SCALE GENOMIC DNA]</scope>
    <source>
        <strain evidence="3">MY3</strain>
    </source>
</reference>
<dbReference type="KEGG" id="taa:NMY3_02687"/>
<dbReference type="InterPro" id="IPR015943">
    <property type="entry name" value="WD40/YVTN_repeat-like_dom_sf"/>
</dbReference>
<dbReference type="PANTHER" id="PTHR47197:SF3">
    <property type="entry name" value="DIHYDRO-HEME D1 DEHYDROGENASE"/>
    <property type="match status" value="1"/>
</dbReference>
<sequence>MLFVIYLFLLIILPNLFFSNNAIGQTLESLNEKYHLTNPQIQVGLEPKEVKVDKFLNKVYVANERSNSISILDSNSGTLKEIFINTIPHDAEVNDKIHHVYVSGKSPSETISIIDGRTEELLQNIQLDQEPRDIEVNEKESKLYLAGKDGIRLIDDNGSMSLSIDPVKKYEVEGNYSKIAVDEEAEKVYVINEYPPQLLIFNNDLNLLDNLSIPDKKEPLDVEVDENDHSVYLITEKNFYKQYNDTGMMGVELKNKPSTLEVNEDSDIVYVISDHDVSIINGTTNTKIDKIIPLLGPLLELEVNEDSDIVYVLAEHGLYSLNEKTNRLSNISISEPLSNIEVNENSNIVYLTSKNSDSLFAIHGPKNKVAVGITFNISPLNSGKIICGDEKTEYPINQYLYEVPGITCTAKANSGYEFISWNENIDSNTTRPLKPCIEESHSFFDPIIEPIQKSLQIYNDTATTSFCITQYGTFTASFKALPAPLPTEYWIPLYGLVVSTVIGASIPSIILWAKTKGEVKKSNLHHNRIKSIYDEGKRDEHDLESLDKLKNEITDSFSKGNISQIRYSNLKDELSVLYQEIFMKKVDSMDDDKGMDPAIKLRLVREIRDAFSKGKLTELHYNILMNKITETEK</sequence>
<proteinExistence type="predicted"/>
<protein>
    <recommendedName>
        <fullName evidence="4">Bacterial repeat domain-containing protein</fullName>
    </recommendedName>
</protein>
<keyword evidence="3" id="KW-1185">Reference proteome</keyword>
<evidence type="ECO:0000313" key="2">
    <source>
        <dbReference type="EMBL" id="ALI36877.1"/>
    </source>
</evidence>
<evidence type="ECO:0000313" key="3">
    <source>
        <dbReference type="Proteomes" id="UP000058925"/>
    </source>
</evidence>
<keyword evidence="1" id="KW-0812">Transmembrane</keyword>